<keyword evidence="3" id="KW-1185">Reference proteome</keyword>
<feature type="compositionally biased region" description="Basic residues" evidence="1">
    <location>
        <begin position="76"/>
        <end position="92"/>
    </location>
</feature>
<gene>
    <name evidence="2" type="ORF">PCOR1329_LOCUS22517</name>
</gene>
<accession>A0ABN9RPG2</accession>
<evidence type="ECO:0000313" key="2">
    <source>
        <dbReference type="EMBL" id="CAK0821094.1"/>
    </source>
</evidence>
<protein>
    <submittedName>
        <fullName evidence="2">Uncharacterized protein</fullName>
    </submittedName>
</protein>
<sequence>MQDAALQRKKSEGAPASGGDEDEDLDRGEEAQRRAQRSRFHGSPAPLLRKKSGYAWPLPKGSSDGRRLGHGAAAGGRRRGDHRRQRRAARGR</sequence>
<dbReference type="Proteomes" id="UP001189429">
    <property type="component" value="Unassembled WGS sequence"/>
</dbReference>
<reference evidence="2" key="1">
    <citation type="submission" date="2023-10" db="EMBL/GenBank/DDBJ databases">
        <authorList>
            <person name="Chen Y."/>
            <person name="Shah S."/>
            <person name="Dougan E. K."/>
            <person name="Thang M."/>
            <person name="Chan C."/>
        </authorList>
    </citation>
    <scope>NUCLEOTIDE SEQUENCE [LARGE SCALE GENOMIC DNA]</scope>
</reference>
<evidence type="ECO:0000313" key="3">
    <source>
        <dbReference type="Proteomes" id="UP001189429"/>
    </source>
</evidence>
<evidence type="ECO:0000256" key="1">
    <source>
        <dbReference type="SAM" id="MobiDB-lite"/>
    </source>
</evidence>
<feature type="non-terminal residue" evidence="2">
    <location>
        <position position="92"/>
    </location>
</feature>
<organism evidence="2 3">
    <name type="scientific">Prorocentrum cordatum</name>
    <dbReference type="NCBI Taxonomy" id="2364126"/>
    <lineage>
        <taxon>Eukaryota</taxon>
        <taxon>Sar</taxon>
        <taxon>Alveolata</taxon>
        <taxon>Dinophyceae</taxon>
        <taxon>Prorocentrales</taxon>
        <taxon>Prorocentraceae</taxon>
        <taxon>Prorocentrum</taxon>
    </lineage>
</organism>
<name>A0ABN9RPG2_9DINO</name>
<dbReference type="EMBL" id="CAUYUJ010007536">
    <property type="protein sequence ID" value="CAK0821094.1"/>
    <property type="molecule type" value="Genomic_DNA"/>
</dbReference>
<feature type="region of interest" description="Disordered" evidence="1">
    <location>
        <begin position="1"/>
        <end position="92"/>
    </location>
</feature>
<proteinExistence type="predicted"/>
<comment type="caution">
    <text evidence="2">The sequence shown here is derived from an EMBL/GenBank/DDBJ whole genome shotgun (WGS) entry which is preliminary data.</text>
</comment>